<name>A0A169FCV3_9BACI</name>
<dbReference type="InterPro" id="IPR018165">
    <property type="entry name" value="Ala-tRNA-synth_IIc_core"/>
</dbReference>
<dbReference type="GO" id="GO:0005737">
    <property type="term" value="C:cytoplasm"/>
    <property type="evidence" value="ECO:0007669"/>
    <property type="project" value="UniProtKB-SubCell"/>
</dbReference>
<keyword evidence="12" id="KW-0694">RNA-binding</keyword>
<dbReference type="InterPro" id="IPR051335">
    <property type="entry name" value="Alanyl-tRNA_Editing_Enzymes"/>
</dbReference>
<keyword evidence="16" id="KW-0175">Coiled coil</keyword>
<dbReference type="KEGG" id="bon:A361_01185"/>
<dbReference type="RefSeq" id="WP_019381213.1">
    <property type="nucleotide sequence ID" value="NZ_CP015506.1"/>
</dbReference>
<dbReference type="SUPFAM" id="SSF50447">
    <property type="entry name" value="Translation proteins"/>
    <property type="match status" value="1"/>
</dbReference>
<dbReference type="GO" id="GO:0046872">
    <property type="term" value="F:metal ion binding"/>
    <property type="evidence" value="ECO:0007669"/>
    <property type="project" value="UniProtKB-KW"/>
</dbReference>
<dbReference type="InterPro" id="IPR009000">
    <property type="entry name" value="Transl_B-barrel_sf"/>
</dbReference>
<comment type="similarity">
    <text evidence="3">Belongs to the class-II aminoacyl-tRNA synthetase family.</text>
</comment>
<dbReference type="EC" id="6.1.1.7" evidence="4"/>
<dbReference type="GO" id="GO:0004813">
    <property type="term" value="F:alanine-tRNA ligase activity"/>
    <property type="evidence" value="ECO:0007669"/>
    <property type="project" value="UniProtKB-EC"/>
</dbReference>
<evidence type="ECO:0000256" key="8">
    <source>
        <dbReference type="ARBA" id="ARBA00022723"/>
    </source>
</evidence>
<dbReference type="Gene3D" id="2.40.30.130">
    <property type="match status" value="1"/>
</dbReference>
<dbReference type="Pfam" id="PF07973">
    <property type="entry name" value="tRNA_SAD"/>
    <property type="match status" value="1"/>
</dbReference>
<dbReference type="PANTHER" id="PTHR43462">
    <property type="entry name" value="ALANYL-TRNA EDITING PROTEIN"/>
    <property type="match status" value="1"/>
</dbReference>
<evidence type="ECO:0000256" key="9">
    <source>
        <dbReference type="ARBA" id="ARBA00022741"/>
    </source>
</evidence>
<dbReference type="AlphaFoldDB" id="A0A169FCV3"/>
<evidence type="ECO:0000256" key="13">
    <source>
        <dbReference type="ARBA" id="ARBA00022917"/>
    </source>
</evidence>
<keyword evidence="8" id="KW-0479">Metal-binding</keyword>
<evidence type="ECO:0000259" key="17">
    <source>
        <dbReference type="PROSITE" id="PS50860"/>
    </source>
</evidence>
<protein>
    <recommendedName>
        <fullName evidence="5">Alanine--tRNA ligase</fullName>
        <ecNumber evidence="4">6.1.1.7</ecNumber>
    </recommendedName>
    <alternativeName>
        <fullName evidence="15">Alanyl-tRNA synthetase</fullName>
    </alternativeName>
</protein>
<dbReference type="InterPro" id="IPR003156">
    <property type="entry name" value="DHHA1_dom"/>
</dbReference>
<feature type="coiled-coil region" evidence="16">
    <location>
        <begin position="260"/>
        <end position="287"/>
    </location>
</feature>
<dbReference type="eggNOG" id="COG0013">
    <property type="taxonomic scope" value="Bacteria"/>
</dbReference>
<dbReference type="EMBL" id="CP015506">
    <property type="protein sequence ID" value="AND37831.1"/>
    <property type="molecule type" value="Genomic_DNA"/>
</dbReference>
<keyword evidence="13" id="KW-0648">Protein biosynthesis</keyword>
<keyword evidence="11" id="KW-0067">ATP-binding</keyword>
<sequence length="400" mass="44712">MNKLYYEDPYIQTFETELVYQAEDDKEKIYAVLKETAFYPTGGGQPHDEGTLNGVKVLDVEEAEGEIRHYLERELDPSISSVSGEIDWNRRFDHMQQHAGQHILSAAFEELYGYKTVSFHLGKETLTIDLDISELPVRHAEEAERLANRIILENRPIEARWVSAEEASQFPLRKQLSVREDIRLVMIPEFDYNGCCGTHPSSTGQVAGIKVLDWERQKKKIRVQFICGNRILAQLQSKHEITRNLSQLLNASEEDLPSAASRLIENGKNLEKQLEAAKEALLAYEAKELFIAGNGECTSKVFEGRSIQELQKLARLIASQSENAVVILINETTDKLQFVCARGADSGSDMKGLAAELLQKINGKGGGNPQFAQGGGDKLMSGENLLQYALRLAGQISSEN</sequence>
<evidence type="ECO:0000256" key="1">
    <source>
        <dbReference type="ARBA" id="ARBA00001947"/>
    </source>
</evidence>
<dbReference type="STRING" id="1196031.A361_01185"/>
<dbReference type="SMART" id="SM00863">
    <property type="entry name" value="tRNA_SAD"/>
    <property type="match status" value="1"/>
</dbReference>
<dbReference type="PROSITE" id="PS50860">
    <property type="entry name" value="AA_TRNA_LIGASE_II_ALA"/>
    <property type="match status" value="1"/>
</dbReference>
<accession>A0A169FCV3</accession>
<comment type="cofactor">
    <cofactor evidence="1">
        <name>Zn(2+)</name>
        <dbReference type="ChEBI" id="CHEBI:29105"/>
    </cofactor>
</comment>
<dbReference type="GO" id="GO:0000049">
    <property type="term" value="F:tRNA binding"/>
    <property type="evidence" value="ECO:0007669"/>
    <property type="project" value="UniProtKB-KW"/>
</dbReference>
<evidence type="ECO:0000313" key="19">
    <source>
        <dbReference type="Proteomes" id="UP000077856"/>
    </source>
</evidence>
<dbReference type="FunFam" id="3.10.310.40:FF:000001">
    <property type="entry name" value="Alanine--tRNA ligase"/>
    <property type="match status" value="1"/>
</dbReference>
<keyword evidence="9" id="KW-0547">Nucleotide-binding</keyword>
<dbReference type="Gene3D" id="3.10.310.40">
    <property type="match status" value="1"/>
</dbReference>
<keyword evidence="10" id="KW-0862">Zinc</keyword>
<comment type="subcellular location">
    <subcellularLocation>
        <location evidence="2">Cytoplasm</location>
    </subcellularLocation>
</comment>
<evidence type="ECO:0000256" key="12">
    <source>
        <dbReference type="ARBA" id="ARBA00022884"/>
    </source>
</evidence>
<evidence type="ECO:0000256" key="7">
    <source>
        <dbReference type="ARBA" id="ARBA00022598"/>
    </source>
</evidence>
<evidence type="ECO:0000313" key="18">
    <source>
        <dbReference type="EMBL" id="AND37831.1"/>
    </source>
</evidence>
<proteinExistence type="inferred from homology"/>
<dbReference type="SUPFAM" id="SSF55186">
    <property type="entry name" value="ThrRS/AlaRS common domain"/>
    <property type="match status" value="1"/>
</dbReference>
<evidence type="ECO:0000256" key="16">
    <source>
        <dbReference type="SAM" id="Coils"/>
    </source>
</evidence>
<dbReference type="PANTHER" id="PTHR43462:SF1">
    <property type="entry name" value="ALANYL-TRNA EDITING PROTEIN AARSD1"/>
    <property type="match status" value="1"/>
</dbReference>
<evidence type="ECO:0000256" key="2">
    <source>
        <dbReference type="ARBA" id="ARBA00004496"/>
    </source>
</evidence>
<organism evidence="18 19">
    <name type="scientific">Cytobacillus oceanisediminis 2691</name>
    <dbReference type="NCBI Taxonomy" id="1196031"/>
    <lineage>
        <taxon>Bacteria</taxon>
        <taxon>Bacillati</taxon>
        <taxon>Bacillota</taxon>
        <taxon>Bacilli</taxon>
        <taxon>Bacillales</taxon>
        <taxon>Bacillaceae</taxon>
        <taxon>Cytobacillus</taxon>
    </lineage>
</organism>
<reference evidence="18 19" key="1">
    <citation type="submission" date="2016-04" db="EMBL/GenBank/DDBJ databases">
        <title>Complete genome sequence of Bacillus oceanisediminis strain 2691.</title>
        <authorList>
            <person name="Jeong H."/>
            <person name="Kim H.J."/>
            <person name="Lee D.-W."/>
        </authorList>
    </citation>
    <scope>NUCLEOTIDE SEQUENCE [LARGE SCALE GENOMIC DNA]</scope>
    <source>
        <strain evidence="18 19">2691</strain>
    </source>
</reference>
<evidence type="ECO:0000256" key="15">
    <source>
        <dbReference type="ARBA" id="ARBA00032577"/>
    </source>
</evidence>
<dbReference type="InterPro" id="IPR018163">
    <property type="entry name" value="Thr/Ala-tRNA-synth_IIc_edit"/>
</dbReference>
<dbReference type="Pfam" id="PF02272">
    <property type="entry name" value="DHHA1"/>
    <property type="match status" value="1"/>
</dbReference>
<dbReference type="InterPro" id="IPR012947">
    <property type="entry name" value="tRNA_SAD"/>
</dbReference>
<evidence type="ECO:0000256" key="4">
    <source>
        <dbReference type="ARBA" id="ARBA00013168"/>
    </source>
</evidence>
<evidence type="ECO:0000256" key="5">
    <source>
        <dbReference type="ARBA" id="ARBA00017959"/>
    </source>
</evidence>
<dbReference type="GO" id="GO:0005524">
    <property type="term" value="F:ATP binding"/>
    <property type="evidence" value="ECO:0007669"/>
    <property type="project" value="UniProtKB-KW"/>
</dbReference>
<keyword evidence="14" id="KW-0030">Aminoacyl-tRNA synthetase</keyword>
<evidence type="ECO:0000256" key="3">
    <source>
        <dbReference type="ARBA" id="ARBA00008226"/>
    </source>
</evidence>
<gene>
    <name evidence="18" type="ORF">A361_01185</name>
</gene>
<dbReference type="GO" id="GO:0002161">
    <property type="term" value="F:aminoacyl-tRNA deacylase activity"/>
    <property type="evidence" value="ECO:0007669"/>
    <property type="project" value="UniProtKB-ARBA"/>
</dbReference>
<dbReference type="GO" id="GO:0006419">
    <property type="term" value="P:alanyl-tRNA aminoacylation"/>
    <property type="evidence" value="ECO:0007669"/>
    <property type="project" value="InterPro"/>
</dbReference>
<dbReference type="Proteomes" id="UP000077856">
    <property type="component" value="Chromosome"/>
</dbReference>
<dbReference type="Gene3D" id="3.30.980.10">
    <property type="entry name" value="Threonyl-trna Synthetase, Chain A, domain 2"/>
    <property type="match status" value="1"/>
</dbReference>
<evidence type="ECO:0000256" key="10">
    <source>
        <dbReference type="ARBA" id="ARBA00022833"/>
    </source>
</evidence>
<evidence type="ECO:0000256" key="14">
    <source>
        <dbReference type="ARBA" id="ARBA00023146"/>
    </source>
</evidence>
<feature type="domain" description="Alanyl-transfer RNA synthetases family profile" evidence="17">
    <location>
        <begin position="1"/>
        <end position="222"/>
    </location>
</feature>
<keyword evidence="6" id="KW-0820">tRNA-binding</keyword>
<keyword evidence="7" id="KW-0436">Ligase</keyword>
<evidence type="ECO:0000256" key="6">
    <source>
        <dbReference type="ARBA" id="ARBA00022555"/>
    </source>
</evidence>
<evidence type="ECO:0000256" key="11">
    <source>
        <dbReference type="ARBA" id="ARBA00022840"/>
    </source>
</evidence>